<organism evidence="2 3">
    <name type="scientific">Perkinsus olseni</name>
    <name type="common">Perkinsus atlanticus</name>
    <dbReference type="NCBI Taxonomy" id="32597"/>
    <lineage>
        <taxon>Eukaryota</taxon>
        <taxon>Sar</taxon>
        <taxon>Alveolata</taxon>
        <taxon>Perkinsozoa</taxon>
        <taxon>Perkinsea</taxon>
        <taxon>Perkinsida</taxon>
        <taxon>Perkinsidae</taxon>
        <taxon>Perkinsus</taxon>
    </lineage>
</organism>
<proteinExistence type="predicted"/>
<protein>
    <submittedName>
        <fullName evidence="2">Uncharacterized protein</fullName>
    </submittedName>
</protein>
<evidence type="ECO:0000313" key="2">
    <source>
        <dbReference type="EMBL" id="KAF4655309.1"/>
    </source>
</evidence>
<gene>
    <name evidence="2" type="ORF">FOL46_008305</name>
</gene>
<accession>A0A7J6L817</accession>
<name>A0A7J6L817_PEROL</name>
<feature type="region of interest" description="Disordered" evidence="1">
    <location>
        <begin position="15"/>
        <end position="48"/>
    </location>
</feature>
<evidence type="ECO:0000313" key="3">
    <source>
        <dbReference type="Proteomes" id="UP000572268"/>
    </source>
</evidence>
<feature type="region of interest" description="Disordered" evidence="1">
    <location>
        <begin position="85"/>
        <end position="136"/>
    </location>
</feature>
<dbReference type="EMBL" id="JABANN010000651">
    <property type="protein sequence ID" value="KAF4655309.1"/>
    <property type="molecule type" value="Genomic_DNA"/>
</dbReference>
<reference evidence="2 3" key="1">
    <citation type="submission" date="2020-04" db="EMBL/GenBank/DDBJ databases">
        <title>Perkinsus olseni comparative genomics.</title>
        <authorList>
            <person name="Bogema D.R."/>
        </authorList>
    </citation>
    <scope>NUCLEOTIDE SEQUENCE [LARGE SCALE GENOMIC DNA]</scope>
    <source>
        <strain evidence="2">ATCC PRA-31</strain>
    </source>
</reference>
<feature type="compositionally biased region" description="Basic and acidic residues" evidence="1">
    <location>
        <begin position="103"/>
        <end position="128"/>
    </location>
</feature>
<feature type="compositionally biased region" description="Basic and acidic residues" evidence="1">
    <location>
        <begin position="21"/>
        <end position="30"/>
    </location>
</feature>
<evidence type="ECO:0000256" key="1">
    <source>
        <dbReference type="SAM" id="MobiDB-lite"/>
    </source>
</evidence>
<dbReference type="Proteomes" id="UP000572268">
    <property type="component" value="Unassembled WGS sequence"/>
</dbReference>
<comment type="caution">
    <text evidence="2">The sequence shown here is derived from an EMBL/GenBank/DDBJ whole genome shotgun (WGS) entry which is preliminary data.</text>
</comment>
<sequence>MPVALARLMLANEGSALTPDTPREDARHSWDGLGSSSNHRRSREASDGDRPLMRCFTARGEPKNRDTIVVNGFWSARSALTGCIGPLHRTAPDPGDVQTKLPENSRKRNAREALAHELQSRESSKEVSFDYESQQSNPDDNYLIRLLKPMNIKAAMPRALIDSVMAHQENLLARARSLKRQPGSADGQLSLNGVPTSYQIILRNLFTAYVNRVAEGGGTAIKGMRMCTWLRLCRDCGIWSVKKDATENRRQYTSLQLQDTYLRHCEETSPSSVTLHLYGFATALISLLPDLRGQADTYIGLTMAACDSVDVPISLDQDENSTTALPSATANSPVTQQFSKAQSKTCGSPPPVNSAPGIADRQVVRSNPAGSSFHRGSLGHLIHEELCEPGVQLLLCEFLGPLEKIFAKYACGGQRSSQDKHRMHIDISGWTRFAEDYQIISPRGRGLTSRWVTEQAFATARCRREDKKVLRDGFIEAILTVLFWHLHLSVCSIQSDAPAIEKAFFALSYLRLDISDCGVSWTSPNISVDELDQLPLREPSQRLSQVPLAHMLSGRR</sequence>
<dbReference type="AlphaFoldDB" id="A0A7J6L817"/>